<evidence type="ECO:0000313" key="11">
    <source>
        <dbReference type="Proteomes" id="UP000077857"/>
    </source>
</evidence>
<feature type="repeat" description="TPR" evidence="8">
    <location>
        <begin position="306"/>
        <end position="339"/>
    </location>
</feature>
<dbReference type="PANTHER" id="PTHR44835">
    <property type="entry name" value="UDP-N-ACETYLGLUCOSAMINE--PEPTIDE N-ACETYLGLUCOSAMINYLTRANSFERASE SPINDLY-RELATED"/>
    <property type="match status" value="1"/>
</dbReference>
<feature type="repeat" description="TPR" evidence="8">
    <location>
        <begin position="204"/>
        <end position="237"/>
    </location>
</feature>
<dbReference type="Proteomes" id="UP000077857">
    <property type="component" value="Unassembled WGS sequence"/>
</dbReference>
<reference evidence="10 11" key="1">
    <citation type="submission" date="2016-03" db="EMBL/GenBank/DDBJ databases">
        <authorList>
            <person name="Ploux O."/>
        </authorList>
    </citation>
    <scope>NUCLEOTIDE SEQUENCE [LARGE SCALE GENOMIC DNA]</scope>
    <source>
        <strain evidence="10 11">R-45378</strain>
    </source>
</reference>
<accession>A0A177NN62</accession>
<dbReference type="EC" id="2.4.1.255" evidence="3"/>
<dbReference type="Pfam" id="PF13432">
    <property type="entry name" value="TPR_16"/>
    <property type="match status" value="1"/>
</dbReference>
<evidence type="ECO:0000256" key="7">
    <source>
        <dbReference type="ARBA" id="ARBA00022803"/>
    </source>
</evidence>
<evidence type="ECO:0000256" key="6">
    <source>
        <dbReference type="ARBA" id="ARBA00022737"/>
    </source>
</evidence>
<dbReference type="PROSITE" id="PS50293">
    <property type="entry name" value="TPR_REGION"/>
    <property type="match status" value="1"/>
</dbReference>
<evidence type="ECO:0000313" key="10">
    <source>
        <dbReference type="EMBL" id="OAI19385.1"/>
    </source>
</evidence>
<evidence type="ECO:0000256" key="4">
    <source>
        <dbReference type="ARBA" id="ARBA00022676"/>
    </source>
</evidence>
<dbReference type="Pfam" id="PF00515">
    <property type="entry name" value="TPR_1"/>
    <property type="match status" value="1"/>
</dbReference>
<name>A0A177NN62_9GAMM</name>
<evidence type="ECO:0000256" key="1">
    <source>
        <dbReference type="ARBA" id="ARBA00004922"/>
    </source>
</evidence>
<comment type="caution">
    <text evidence="10">The sequence shown here is derived from an EMBL/GenBank/DDBJ whole genome shotgun (WGS) entry which is preliminary data.</text>
</comment>
<dbReference type="SUPFAM" id="SSF48452">
    <property type="entry name" value="TPR-like"/>
    <property type="match status" value="2"/>
</dbReference>
<protein>
    <recommendedName>
        <fullName evidence="3">protein O-GlcNAc transferase</fullName>
        <ecNumber evidence="3">2.4.1.255</ecNumber>
    </recommendedName>
</protein>
<evidence type="ECO:0000256" key="2">
    <source>
        <dbReference type="ARBA" id="ARBA00005386"/>
    </source>
</evidence>
<feature type="repeat" description="TPR" evidence="8">
    <location>
        <begin position="54"/>
        <end position="87"/>
    </location>
</feature>
<organism evidence="10 11">
    <name type="scientific">Methylomonas koyamae</name>
    <dbReference type="NCBI Taxonomy" id="702114"/>
    <lineage>
        <taxon>Bacteria</taxon>
        <taxon>Pseudomonadati</taxon>
        <taxon>Pseudomonadota</taxon>
        <taxon>Gammaproteobacteria</taxon>
        <taxon>Methylococcales</taxon>
        <taxon>Methylococcaceae</taxon>
        <taxon>Methylomonas</taxon>
    </lineage>
</organism>
<feature type="repeat" description="TPR" evidence="8">
    <location>
        <begin position="238"/>
        <end position="271"/>
    </location>
</feature>
<keyword evidence="5" id="KW-0808">Transferase</keyword>
<keyword evidence="6" id="KW-0677">Repeat</keyword>
<dbReference type="PROSITE" id="PS50005">
    <property type="entry name" value="TPR"/>
    <property type="match status" value="7"/>
</dbReference>
<keyword evidence="7 8" id="KW-0802">TPR repeat</keyword>
<dbReference type="EMBL" id="LUUJ01000049">
    <property type="protein sequence ID" value="OAI19385.1"/>
    <property type="molecule type" value="Genomic_DNA"/>
</dbReference>
<dbReference type="AlphaFoldDB" id="A0A177NN62"/>
<evidence type="ECO:0000256" key="3">
    <source>
        <dbReference type="ARBA" id="ARBA00011970"/>
    </source>
</evidence>
<gene>
    <name evidence="10" type="ORF">A1507_07440</name>
</gene>
<dbReference type="Gene3D" id="3.40.50.11380">
    <property type="match status" value="1"/>
</dbReference>
<feature type="domain" description="O-GlcNAc transferase C-terminal" evidence="9">
    <location>
        <begin position="488"/>
        <end position="637"/>
    </location>
</feature>
<evidence type="ECO:0000259" key="9">
    <source>
        <dbReference type="Pfam" id="PF13844"/>
    </source>
</evidence>
<dbReference type="Gene3D" id="3.40.50.2000">
    <property type="entry name" value="Glycogen Phosphorylase B"/>
    <property type="match status" value="1"/>
</dbReference>
<feature type="repeat" description="TPR" evidence="8">
    <location>
        <begin position="340"/>
        <end position="373"/>
    </location>
</feature>
<dbReference type="PANTHER" id="PTHR44835:SF1">
    <property type="entry name" value="PROTEIN O-GLCNAC TRANSFERASE"/>
    <property type="match status" value="1"/>
</dbReference>
<evidence type="ECO:0000256" key="8">
    <source>
        <dbReference type="PROSITE-ProRule" id="PRU00339"/>
    </source>
</evidence>
<sequence length="853" mass="94433">MQIRADRCDQRITAMPDDKLQQTLRDAIARHQAGQLAEAQGLYLQVLQLEPEHADTHHNMGILALQVGQFDVALNHLERAMAANPAQPKFRLSYLQALVQAGRYPQAREALQDAKQRYGSQGPDIAALAQVLAAPAATDLQLLYANFQQGRYAEGEQLARRLLALFPDSGIVWKTLGLFLLQQQFFPDALQALARAADLLPDDAEAHLNYASALHGQGRFAEAIDAYRRTLQLEPDNAAAYANLGSLLYNLGRYGEAETCFARLTDLTPAAIEAWLRLGLSQQAQNQLATAEHVFRKALALAPLHAETHYQLALVQKRQAKTAEALAACQQALELNPNYAEAFCLLGSLYYEAGDLVQAEIQFRNALARQADYPEALNNLGTTLQMQRRLAEAEAAYRQAFALNQAYIDAVTNLGINLQSQGRIAEAEACWRNSLVLNPDQIATQSGLLFHLNYNAHDRNCNYREEARKFAAMAERSARPFSDWLCEEASERLRIGLVSGDLRDHPVGHFLLALLRDSDPQQVEFIAYATQPGTDHYSTRLQPYLSEWKNIGGLTDATAAELIRGDAVHVLIDLAGHSAHNRLPLFAWKPAPVQISWLGYLASTGLPAIDYVLSDPYSIQAEDEQHFTEAVWRLPQTCLCFTPPQQAVEVGPLPAQQNGYITFGSFNNLTKISDDTVALWAEILRKLPDAKLFLKASQLSEASVRERTVARFAGHGIDGDRLVLSPPFSDRAQHLAAYRSIDIALDTFPYPGVTTSVEALWMGVPVLTLRGNGLLARAGESIATNAGLADWIAADQPDYLGKVLDFAADPGRLCRLRAELRERLEHSPLFAGRQFAEDFSQAMRSMWNARANR</sequence>
<feature type="domain" description="O-GlcNAc transferase C-terminal" evidence="9">
    <location>
        <begin position="660"/>
        <end position="838"/>
    </location>
</feature>
<dbReference type="GO" id="GO:0097363">
    <property type="term" value="F:protein O-acetylglucosaminyltransferase activity"/>
    <property type="evidence" value="ECO:0007669"/>
    <property type="project" value="UniProtKB-EC"/>
</dbReference>
<dbReference type="Gene3D" id="1.25.40.10">
    <property type="entry name" value="Tetratricopeptide repeat domain"/>
    <property type="match status" value="4"/>
</dbReference>
<dbReference type="InterPro" id="IPR051939">
    <property type="entry name" value="Glycosyltr_41/O-GlcNAc_trsf"/>
</dbReference>
<dbReference type="SMART" id="SM00028">
    <property type="entry name" value="TPR"/>
    <property type="match status" value="10"/>
</dbReference>
<comment type="similarity">
    <text evidence="2">Belongs to the glycosyltransferase 41 family. O-GlcNAc transferase subfamily.</text>
</comment>
<evidence type="ECO:0000256" key="5">
    <source>
        <dbReference type="ARBA" id="ARBA00022679"/>
    </source>
</evidence>
<proteinExistence type="inferred from homology"/>
<comment type="pathway">
    <text evidence="1">Protein modification; protein glycosylation.</text>
</comment>
<keyword evidence="4" id="KW-0328">Glycosyltransferase</keyword>
<dbReference type="InterPro" id="IPR019734">
    <property type="entry name" value="TPR_rpt"/>
</dbReference>
<dbReference type="Pfam" id="PF14559">
    <property type="entry name" value="TPR_19"/>
    <property type="match status" value="2"/>
</dbReference>
<dbReference type="Pfam" id="PF13844">
    <property type="entry name" value="Glyco_transf_41"/>
    <property type="match status" value="2"/>
</dbReference>
<feature type="repeat" description="TPR" evidence="8">
    <location>
        <begin position="170"/>
        <end position="203"/>
    </location>
</feature>
<dbReference type="InterPro" id="IPR029489">
    <property type="entry name" value="OGT/SEC/SPY_C"/>
</dbReference>
<feature type="repeat" description="TPR" evidence="8">
    <location>
        <begin position="272"/>
        <end position="305"/>
    </location>
</feature>
<dbReference type="InterPro" id="IPR011990">
    <property type="entry name" value="TPR-like_helical_dom_sf"/>
</dbReference>